<evidence type="ECO:0000256" key="5">
    <source>
        <dbReference type="ARBA" id="ARBA00022777"/>
    </source>
</evidence>
<evidence type="ECO:0000256" key="8">
    <source>
        <dbReference type="ARBA" id="ARBA00051245"/>
    </source>
</evidence>
<evidence type="ECO:0000259" key="9">
    <source>
        <dbReference type="Pfam" id="PF13614"/>
    </source>
</evidence>
<dbReference type="EMBL" id="JARMAB010000030">
    <property type="protein sequence ID" value="MED1205190.1"/>
    <property type="molecule type" value="Genomic_DNA"/>
</dbReference>
<accession>A0ABU6MKY7</accession>
<keyword evidence="3" id="KW-0808">Transferase</keyword>
<evidence type="ECO:0000313" key="11">
    <source>
        <dbReference type="Proteomes" id="UP001341444"/>
    </source>
</evidence>
<comment type="catalytic activity">
    <reaction evidence="8">
        <text>L-tyrosyl-[protein] + ATP = O-phospho-L-tyrosyl-[protein] + ADP + H(+)</text>
        <dbReference type="Rhea" id="RHEA:10596"/>
        <dbReference type="Rhea" id="RHEA-COMP:10136"/>
        <dbReference type="Rhea" id="RHEA-COMP:20101"/>
        <dbReference type="ChEBI" id="CHEBI:15378"/>
        <dbReference type="ChEBI" id="CHEBI:30616"/>
        <dbReference type="ChEBI" id="CHEBI:46858"/>
        <dbReference type="ChEBI" id="CHEBI:61978"/>
        <dbReference type="ChEBI" id="CHEBI:456216"/>
        <dbReference type="EC" id="2.7.10.2"/>
    </reaction>
</comment>
<dbReference type="Proteomes" id="UP001341444">
    <property type="component" value="Unassembled WGS sequence"/>
</dbReference>
<name>A0ABU6MKY7_9BACI</name>
<sequence length="216" mass="23621">MGYSRRIKPQKNNVLITYTHPDSIISEQYRMIEANIKFSMDTMKSRAFLITSPSSGEGKSTSAANLAVTMALNNEKVLLIDANFSNPVMHTVFNVPNSPGLTDILNNKSAFYEAVHHTGIAGLDILASGRMYSNIGTQLDSNRMQSILNSTLHAYDVILIDSHSILDLTDTKLLASQCDGVVLVLKKGKTSLSKAAQTRKVLEFAKANLVGVIFNE</sequence>
<evidence type="ECO:0000256" key="1">
    <source>
        <dbReference type="ARBA" id="ARBA00007316"/>
    </source>
</evidence>
<dbReference type="CDD" id="cd05387">
    <property type="entry name" value="BY-kinase"/>
    <property type="match status" value="1"/>
</dbReference>
<evidence type="ECO:0000256" key="4">
    <source>
        <dbReference type="ARBA" id="ARBA00022741"/>
    </source>
</evidence>
<dbReference type="GO" id="GO:0016301">
    <property type="term" value="F:kinase activity"/>
    <property type="evidence" value="ECO:0007669"/>
    <property type="project" value="UniProtKB-KW"/>
</dbReference>
<dbReference type="InterPro" id="IPR025669">
    <property type="entry name" value="AAA_dom"/>
</dbReference>
<evidence type="ECO:0000256" key="6">
    <source>
        <dbReference type="ARBA" id="ARBA00022840"/>
    </source>
</evidence>
<keyword evidence="7" id="KW-0829">Tyrosine-protein kinase</keyword>
<evidence type="ECO:0000256" key="7">
    <source>
        <dbReference type="ARBA" id="ARBA00023137"/>
    </source>
</evidence>
<keyword evidence="11" id="KW-1185">Reference proteome</keyword>
<reference evidence="10 11" key="1">
    <citation type="submission" date="2023-03" db="EMBL/GenBank/DDBJ databases">
        <title>Bacillus Genome Sequencing.</title>
        <authorList>
            <person name="Dunlap C."/>
        </authorList>
    </citation>
    <scope>NUCLEOTIDE SEQUENCE [LARGE SCALE GENOMIC DNA]</scope>
    <source>
        <strain evidence="10 11">B-23453</strain>
    </source>
</reference>
<keyword evidence="6" id="KW-0067">ATP-binding</keyword>
<dbReference type="NCBIfam" id="TIGR01007">
    <property type="entry name" value="eps_fam"/>
    <property type="match status" value="1"/>
</dbReference>
<dbReference type="PANTHER" id="PTHR32309">
    <property type="entry name" value="TYROSINE-PROTEIN KINASE"/>
    <property type="match status" value="1"/>
</dbReference>
<keyword evidence="5 10" id="KW-0418">Kinase</keyword>
<dbReference type="Pfam" id="PF13614">
    <property type="entry name" value="AAA_31"/>
    <property type="match status" value="1"/>
</dbReference>
<protein>
    <recommendedName>
        <fullName evidence="2">non-specific protein-tyrosine kinase</fullName>
        <ecNumber evidence="2">2.7.10.2</ecNumber>
    </recommendedName>
</protein>
<keyword evidence="4" id="KW-0547">Nucleotide-binding</keyword>
<comment type="caution">
    <text evidence="10">The sequence shown here is derived from an EMBL/GenBank/DDBJ whole genome shotgun (WGS) entry which is preliminary data.</text>
</comment>
<evidence type="ECO:0000256" key="3">
    <source>
        <dbReference type="ARBA" id="ARBA00022679"/>
    </source>
</evidence>
<feature type="domain" description="AAA" evidence="9">
    <location>
        <begin position="55"/>
        <end position="198"/>
    </location>
</feature>
<dbReference type="EC" id="2.7.10.2" evidence="2"/>
<organism evidence="10 11">
    <name type="scientific">Heyndrickxia acidicola</name>
    <dbReference type="NCBI Taxonomy" id="209389"/>
    <lineage>
        <taxon>Bacteria</taxon>
        <taxon>Bacillati</taxon>
        <taxon>Bacillota</taxon>
        <taxon>Bacilli</taxon>
        <taxon>Bacillales</taxon>
        <taxon>Bacillaceae</taxon>
        <taxon>Heyndrickxia</taxon>
    </lineage>
</organism>
<proteinExistence type="inferred from homology"/>
<dbReference type="PANTHER" id="PTHR32309:SF13">
    <property type="entry name" value="FERRIC ENTEROBACTIN TRANSPORT PROTEIN FEPE"/>
    <property type="match status" value="1"/>
</dbReference>
<gene>
    <name evidence="10" type="ORF">P4T90_19255</name>
</gene>
<evidence type="ECO:0000313" key="10">
    <source>
        <dbReference type="EMBL" id="MED1205190.1"/>
    </source>
</evidence>
<dbReference type="InterPro" id="IPR005702">
    <property type="entry name" value="Wzc-like_C"/>
</dbReference>
<dbReference type="SUPFAM" id="SSF52540">
    <property type="entry name" value="P-loop containing nucleoside triphosphate hydrolases"/>
    <property type="match status" value="1"/>
</dbReference>
<evidence type="ECO:0000256" key="2">
    <source>
        <dbReference type="ARBA" id="ARBA00011903"/>
    </source>
</evidence>
<dbReference type="InterPro" id="IPR027417">
    <property type="entry name" value="P-loop_NTPase"/>
</dbReference>
<dbReference type="Gene3D" id="3.40.50.300">
    <property type="entry name" value="P-loop containing nucleotide triphosphate hydrolases"/>
    <property type="match status" value="1"/>
</dbReference>
<dbReference type="InterPro" id="IPR050445">
    <property type="entry name" value="Bact_polysacc_biosynth/exp"/>
</dbReference>
<comment type="similarity">
    <text evidence="1">Belongs to the CpsD/CapB family.</text>
</comment>
<dbReference type="RefSeq" id="WP_066262311.1">
    <property type="nucleotide sequence ID" value="NZ_JARMAB010000030.1"/>
</dbReference>